<proteinExistence type="predicted"/>
<evidence type="ECO:0000313" key="1">
    <source>
        <dbReference type="EMBL" id="AIG81303.1"/>
    </source>
</evidence>
<dbReference type="EMBL" id="CP008954">
    <property type="protein sequence ID" value="AIG81303.1"/>
    <property type="molecule type" value="Genomic_DNA"/>
</dbReference>
<dbReference type="KEGG" id="aja:AJAP_42680"/>
<organism evidence="1 2">
    <name type="scientific">Amycolatopsis japonica</name>
    <dbReference type="NCBI Taxonomy" id="208439"/>
    <lineage>
        <taxon>Bacteria</taxon>
        <taxon>Bacillati</taxon>
        <taxon>Actinomycetota</taxon>
        <taxon>Actinomycetes</taxon>
        <taxon>Pseudonocardiales</taxon>
        <taxon>Pseudonocardiaceae</taxon>
        <taxon>Amycolatopsis</taxon>
        <taxon>Amycolatopsis japonica group</taxon>
    </lineage>
</organism>
<keyword evidence="2" id="KW-1185">Reference proteome</keyword>
<accession>A0A075V760</accession>
<evidence type="ECO:0000313" key="2">
    <source>
        <dbReference type="Proteomes" id="UP000028492"/>
    </source>
</evidence>
<dbReference type="HOGENOM" id="CLU_2462320_0_0_11"/>
<dbReference type="AlphaFoldDB" id="A0A075V760"/>
<gene>
    <name evidence="1" type="ORF">AJAP_42680</name>
</gene>
<sequence length="88" mass="9794">MSSRQWAATRDASSYDRPDVRTTKRYHFAHVGKPFRTGQPMSTGAVSMSAVCSGALLDENGAIPARDVEPRLRCRRLACRNAWKEPDA</sequence>
<name>A0A075V760_9PSEU</name>
<protein>
    <submittedName>
        <fullName evidence="1">Uncharacterized protein</fullName>
    </submittedName>
</protein>
<dbReference type="RefSeq" id="WP_040133681.1">
    <property type="nucleotide sequence ID" value="NZ_CP008954.1"/>
</dbReference>
<dbReference type="Proteomes" id="UP000028492">
    <property type="component" value="Plasmid pAmyja1"/>
</dbReference>
<reference evidence="1 2" key="1">
    <citation type="journal article" date="2014" name="J. Biotechnol.">
        <title>Complete genome sequence of the actinobacterium Amycolatopsis japonica MG417-CF17(T) (=DSM 44213T) producing (S,S)-N,N'-ethylenediaminedisuccinic acid.</title>
        <authorList>
            <person name="Stegmann E."/>
            <person name="Albersmeier A."/>
            <person name="Spohn M."/>
            <person name="Gert H."/>
            <person name="Weber T."/>
            <person name="Wohlleben W."/>
            <person name="Kalinowski J."/>
            <person name="Ruckert C."/>
        </authorList>
    </citation>
    <scope>NUCLEOTIDE SEQUENCE [LARGE SCALE GENOMIC DNA]</scope>
    <source>
        <strain evidence="2">MG417-CF17 (DSM 44213)</strain>
        <plasmid evidence="1">pAmyja1</plasmid>
    </source>
</reference>
<geneLocation type="plasmid" evidence="1 2">
    <name>pAmyja1</name>
</geneLocation>
<keyword evidence="1" id="KW-0614">Plasmid</keyword>